<name>A0A238WCC2_9PSEU</name>
<organism evidence="2 3">
    <name type="scientific">Haloechinothrix alba</name>
    <dbReference type="NCBI Taxonomy" id="664784"/>
    <lineage>
        <taxon>Bacteria</taxon>
        <taxon>Bacillati</taxon>
        <taxon>Actinomycetota</taxon>
        <taxon>Actinomycetes</taxon>
        <taxon>Pseudonocardiales</taxon>
        <taxon>Pseudonocardiaceae</taxon>
        <taxon>Haloechinothrix</taxon>
    </lineage>
</organism>
<dbReference type="AlphaFoldDB" id="A0A238WCC2"/>
<dbReference type="Pfam" id="PF06152">
    <property type="entry name" value="Phage_min_cap2"/>
    <property type="match status" value="1"/>
</dbReference>
<proteinExistence type="predicted"/>
<gene>
    <name evidence="2" type="ORF">SAMN06265360_10632</name>
</gene>
<dbReference type="OrthoDB" id="3197444at2"/>
<reference evidence="2 3" key="1">
    <citation type="submission" date="2017-06" db="EMBL/GenBank/DDBJ databases">
        <authorList>
            <person name="Kim H.J."/>
            <person name="Triplett B.A."/>
        </authorList>
    </citation>
    <scope>NUCLEOTIDE SEQUENCE [LARGE SCALE GENOMIC DNA]</scope>
    <source>
        <strain evidence="2 3">DSM 45207</strain>
    </source>
</reference>
<dbReference type="GO" id="GO:0005198">
    <property type="term" value="F:structural molecule activity"/>
    <property type="evidence" value="ECO:0007669"/>
    <property type="project" value="InterPro"/>
</dbReference>
<feature type="compositionally biased region" description="Basic and acidic residues" evidence="1">
    <location>
        <begin position="48"/>
        <end position="77"/>
    </location>
</feature>
<dbReference type="Proteomes" id="UP000198348">
    <property type="component" value="Unassembled WGS sequence"/>
</dbReference>
<dbReference type="RefSeq" id="WP_089300634.1">
    <property type="nucleotide sequence ID" value="NZ_FZNW01000006.1"/>
</dbReference>
<dbReference type="InterPro" id="IPR009319">
    <property type="entry name" value="Phage_A118_VSP1"/>
</dbReference>
<accession>A0A238WCC2</accession>
<evidence type="ECO:0000313" key="2">
    <source>
        <dbReference type="EMBL" id="SNR44225.1"/>
    </source>
</evidence>
<dbReference type="EMBL" id="FZNW01000006">
    <property type="protein sequence ID" value="SNR44225.1"/>
    <property type="molecule type" value="Genomic_DNA"/>
</dbReference>
<protein>
    <submittedName>
        <fullName evidence="2">Phage minor capsid protein 2</fullName>
    </submittedName>
</protein>
<keyword evidence="3" id="KW-1185">Reference proteome</keyword>
<sequence>MAISPEDSAGPARAVARIYGAAEEAILSMIARRLGRGLDSPNWIRRKADEARSVRREASKHVRQAERDAEKASREAVAEAADMGAREAASDMQQASGRSLDELREQVLQKDRLDELADATLTDATPPSRSVLRTVEDSFRRITQDSSAGALSGVETRRQSAQRALWKAADQGITRFRDSSGRNWELESWAEMSIRTATARASLDAHTRSLRELGQDLVMISDAPQECDLCRPWEGAVLSVSGTQVGTIEVPSATGGPPVTVQVDGSLDEARAAGLFHPNCRHSESAYIPGASRQPTNTQDTEGDAARQKLRQLERQVRKWKKREAAAMDEASRRQARDKVRHYQREIRDHTSNTTAKRQRQREQVSSAR</sequence>
<evidence type="ECO:0000313" key="3">
    <source>
        <dbReference type="Proteomes" id="UP000198348"/>
    </source>
</evidence>
<feature type="region of interest" description="Disordered" evidence="1">
    <location>
        <begin position="48"/>
        <end position="99"/>
    </location>
</feature>
<evidence type="ECO:0000256" key="1">
    <source>
        <dbReference type="SAM" id="MobiDB-lite"/>
    </source>
</evidence>
<feature type="region of interest" description="Disordered" evidence="1">
    <location>
        <begin position="321"/>
        <end position="369"/>
    </location>
</feature>
<feature type="compositionally biased region" description="Basic and acidic residues" evidence="1">
    <location>
        <begin position="321"/>
        <end position="351"/>
    </location>
</feature>
<feature type="region of interest" description="Disordered" evidence="1">
    <location>
        <begin position="284"/>
        <end position="304"/>
    </location>
</feature>